<dbReference type="EMBL" id="DTHJ01000097">
    <property type="protein sequence ID" value="HHS62913.1"/>
    <property type="molecule type" value="Genomic_DNA"/>
</dbReference>
<organism evidence="2">
    <name type="scientific">candidate division WOR-3 bacterium</name>
    <dbReference type="NCBI Taxonomy" id="2052148"/>
    <lineage>
        <taxon>Bacteria</taxon>
        <taxon>Bacteria division WOR-3</taxon>
    </lineage>
</organism>
<proteinExistence type="predicted"/>
<protein>
    <submittedName>
        <fullName evidence="2">LysM peptidoglycan-binding domain-containing protein</fullName>
    </submittedName>
</protein>
<dbReference type="Pfam" id="PF01476">
    <property type="entry name" value="LysM"/>
    <property type="match status" value="1"/>
</dbReference>
<reference evidence="2" key="1">
    <citation type="journal article" date="2020" name="mSystems">
        <title>Genome- and Community-Level Interaction Insights into Carbon Utilization and Element Cycling Functions of Hydrothermarchaeota in Hydrothermal Sediment.</title>
        <authorList>
            <person name="Zhou Z."/>
            <person name="Liu Y."/>
            <person name="Xu W."/>
            <person name="Pan J."/>
            <person name="Luo Z.H."/>
            <person name="Li M."/>
        </authorList>
    </citation>
    <scope>NUCLEOTIDE SEQUENCE [LARGE SCALE GENOMIC DNA]</scope>
    <source>
        <strain evidence="2">SpSt-783</strain>
    </source>
</reference>
<dbReference type="CDD" id="cd00118">
    <property type="entry name" value="LysM"/>
    <property type="match status" value="1"/>
</dbReference>
<feature type="domain" description="LysM" evidence="1">
    <location>
        <begin position="18"/>
        <end position="67"/>
    </location>
</feature>
<dbReference type="SUPFAM" id="SSF54106">
    <property type="entry name" value="LysM domain"/>
    <property type="match status" value="1"/>
</dbReference>
<evidence type="ECO:0000313" key="2">
    <source>
        <dbReference type="EMBL" id="HHS62913.1"/>
    </source>
</evidence>
<dbReference type="PROSITE" id="PS51782">
    <property type="entry name" value="LYSM"/>
    <property type="match status" value="1"/>
</dbReference>
<dbReference type="InterPro" id="IPR036779">
    <property type="entry name" value="LysM_dom_sf"/>
</dbReference>
<gene>
    <name evidence="2" type="ORF">ENV70_04780</name>
</gene>
<evidence type="ECO:0000259" key="1">
    <source>
        <dbReference type="PROSITE" id="PS51782"/>
    </source>
</evidence>
<name>A0A7C6AFY3_UNCW3</name>
<comment type="caution">
    <text evidence="2">The sequence shown here is derived from an EMBL/GenBank/DDBJ whole genome shotgun (WGS) entry which is preliminary data.</text>
</comment>
<dbReference type="Gene3D" id="3.10.350.10">
    <property type="entry name" value="LysM domain"/>
    <property type="match status" value="1"/>
</dbReference>
<dbReference type="InterPro" id="IPR018392">
    <property type="entry name" value="LysM"/>
</dbReference>
<accession>A0A7C6AFY3</accession>
<dbReference type="PANTHER" id="PTHR34700:SF4">
    <property type="entry name" value="PHAGE-LIKE ELEMENT PBSX PROTEIN XKDP"/>
    <property type="match status" value="1"/>
</dbReference>
<dbReference type="InterPro" id="IPR052196">
    <property type="entry name" value="Bact_Kbp"/>
</dbReference>
<dbReference type="AlphaFoldDB" id="A0A7C6AFY3"/>
<sequence length="347" mass="39269">MKRLALLLVFVSIFAQETTHTVKPGDTLWDIAGFYYQNPFLWPYIWRANLTKIEDPHWIYPDQVFVIPPSPEESLGTAPAPETTAEVPPEITPEVVPETYTYVPQPSKKTAEVISMVKSEERIFSEDLIHRAGFILTEELPFWGKITGTEPSGEVNISAYKTVYIDRAMDVKKGDILTIYRPGKNINHPKTGSFLGKEIIVLGRAEIEEVGKEGSRCRVIDSYDIIRKGDFVTPYQPQIAPENVTLVPATRELEGYVVEVKNYQTHTTPPHIFVYLDFGEESGVAVGDIFDVYQERVVGGKKMPDYTIAKVQVVSIFAKACIGLLRWEEKVPMIKRGEKCRLVMEAR</sequence>
<dbReference type="PANTHER" id="PTHR34700">
    <property type="entry name" value="POTASSIUM BINDING PROTEIN KBP"/>
    <property type="match status" value="1"/>
</dbReference>